<evidence type="ECO:0000313" key="2">
    <source>
        <dbReference type="EMBL" id="KFK37788.1"/>
    </source>
</evidence>
<accession>A0A087H6N6</accession>
<evidence type="ECO:0000256" key="1">
    <source>
        <dbReference type="SAM" id="MobiDB-lite"/>
    </source>
</evidence>
<dbReference type="Gramene" id="KFK37788">
    <property type="protein sequence ID" value="KFK37788"/>
    <property type="gene ID" value="AALP_AA3G029200"/>
</dbReference>
<protein>
    <submittedName>
        <fullName evidence="2">Uncharacterized protein</fullName>
    </submittedName>
</protein>
<organism evidence="2 3">
    <name type="scientific">Arabis alpina</name>
    <name type="common">Alpine rock-cress</name>
    <dbReference type="NCBI Taxonomy" id="50452"/>
    <lineage>
        <taxon>Eukaryota</taxon>
        <taxon>Viridiplantae</taxon>
        <taxon>Streptophyta</taxon>
        <taxon>Embryophyta</taxon>
        <taxon>Tracheophyta</taxon>
        <taxon>Spermatophyta</taxon>
        <taxon>Magnoliopsida</taxon>
        <taxon>eudicotyledons</taxon>
        <taxon>Gunneridae</taxon>
        <taxon>Pentapetalae</taxon>
        <taxon>rosids</taxon>
        <taxon>malvids</taxon>
        <taxon>Brassicales</taxon>
        <taxon>Brassicaceae</taxon>
        <taxon>Arabideae</taxon>
        <taxon>Arabis</taxon>
    </lineage>
</organism>
<gene>
    <name evidence="2" type="ordered locus">AALP_Aa3g029200</name>
</gene>
<evidence type="ECO:0000313" key="3">
    <source>
        <dbReference type="Proteomes" id="UP000029120"/>
    </source>
</evidence>
<keyword evidence="3" id="KW-1185">Reference proteome</keyword>
<reference evidence="3" key="1">
    <citation type="journal article" date="2015" name="Nat. Plants">
        <title>Genome expansion of Arabis alpina linked with retrotransposition and reduced symmetric DNA methylation.</title>
        <authorList>
            <person name="Willing E.M."/>
            <person name="Rawat V."/>
            <person name="Mandakova T."/>
            <person name="Maumus F."/>
            <person name="James G.V."/>
            <person name="Nordstroem K.J."/>
            <person name="Becker C."/>
            <person name="Warthmann N."/>
            <person name="Chica C."/>
            <person name="Szarzynska B."/>
            <person name="Zytnicki M."/>
            <person name="Albani M.C."/>
            <person name="Kiefer C."/>
            <person name="Bergonzi S."/>
            <person name="Castaings L."/>
            <person name="Mateos J.L."/>
            <person name="Berns M.C."/>
            <person name="Bujdoso N."/>
            <person name="Piofczyk T."/>
            <person name="de Lorenzo L."/>
            <person name="Barrero-Sicilia C."/>
            <person name="Mateos I."/>
            <person name="Piednoel M."/>
            <person name="Hagmann J."/>
            <person name="Chen-Min-Tao R."/>
            <person name="Iglesias-Fernandez R."/>
            <person name="Schuster S.C."/>
            <person name="Alonso-Blanco C."/>
            <person name="Roudier F."/>
            <person name="Carbonero P."/>
            <person name="Paz-Ares J."/>
            <person name="Davis S.J."/>
            <person name="Pecinka A."/>
            <person name="Quesneville H."/>
            <person name="Colot V."/>
            <person name="Lysak M.A."/>
            <person name="Weigel D."/>
            <person name="Coupland G."/>
            <person name="Schneeberger K."/>
        </authorList>
    </citation>
    <scope>NUCLEOTIDE SEQUENCE [LARGE SCALE GENOMIC DNA]</scope>
    <source>
        <strain evidence="3">cv. Pajares</strain>
    </source>
</reference>
<sequence>MLVTRLNSQNMTDPTLPPNPRKADLYRPSSNTFLGCKLTLLTFDLDSTKLR</sequence>
<proteinExistence type="predicted"/>
<feature type="region of interest" description="Disordered" evidence="1">
    <location>
        <begin position="1"/>
        <end position="23"/>
    </location>
</feature>
<dbReference type="OrthoDB" id="525027at2759"/>
<feature type="compositionally biased region" description="Polar residues" evidence="1">
    <location>
        <begin position="1"/>
        <end position="13"/>
    </location>
</feature>
<name>A0A087H6N6_ARAAL</name>
<dbReference type="AlphaFoldDB" id="A0A087H6N6"/>
<dbReference type="EMBL" id="CM002871">
    <property type="protein sequence ID" value="KFK37788.1"/>
    <property type="molecule type" value="Genomic_DNA"/>
</dbReference>
<dbReference type="Proteomes" id="UP000029120">
    <property type="component" value="Chromosome 3"/>
</dbReference>